<evidence type="ECO:0000256" key="5">
    <source>
        <dbReference type="SAM" id="MobiDB-lite"/>
    </source>
</evidence>
<organism evidence="7 8">
    <name type="scientific">Clytia hemisphaerica</name>
    <dbReference type="NCBI Taxonomy" id="252671"/>
    <lineage>
        <taxon>Eukaryota</taxon>
        <taxon>Metazoa</taxon>
        <taxon>Cnidaria</taxon>
        <taxon>Hydrozoa</taxon>
        <taxon>Hydroidolina</taxon>
        <taxon>Leptothecata</taxon>
        <taxon>Obeliida</taxon>
        <taxon>Clytiidae</taxon>
        <taxon>Clytia</taxon>
    </lineage>
</organism>
<protein>
    <recommendedName>
        <fullName evidence="6">PHD-type domain-containing protein</fullName>
    </recommendedName>
</protein>
<sequence>NKIKIIKMINEYVIENQNTFYKPLEKKKKLQLFCEVVMKIIGYIEKANEKVKSWVLMCTYKNEHLVVETKTIILDFDVFTASPLVFEKRLTSAVGYSVSVGSGVQSKDIKDYKFFLQSQYTEPIPYTLIEKVGFIGKGTWFLNEKTDLVKAGFEKSDEKFILGDQNKFKHLCLDVDSSLFKKENCIEINKKIYELLEGFGTNQWNAEFCFAFILSRLLLAGSPASLDSGESNVLLLHSGSEVRNVGKTLLQKHITFGQGASLQHKLIVSGGSGSSSGTSSRSLQEICNSSSMVLCVNETKNGDSQSEMLIHLHERFFQGTKTGGLECSDCSGIVLSSNYKEPQRLQGRVLSLEFVKGDYDRQKLDELYEATNRHKGFLTSWVIHHCSTWLDSFKEEERKISEKLKQQLKCCEDDRWHDAVALVLFTKFIFCSSIGINFSLVDEVRKLKQNYERTERSFWLTLETKLREFVNNCDREKLLSWLKPNASIGIKDKIPAFCITQAKFDEMLPKSSDELKRELGSLSEQAYNQSIKFNDKNDKDDAHEENGNDNDPQTTQIKSNSIRSHKIPKHRVSEDLVNWLDKVRENPNEYLSHEIPRREIITDDEIDLESFQYDMNQTLQVTHQNPTPLENIEEQYRCLPPVVIENSKLKSPKSKIEYLKGSKETWDSIVSKKRKLNLQLDVQKSWDCTPSIKVPVNPMDVAKKAGDCSTVSMNVGGESTKTTEKKKRKTGSVNQMVGFPDGVFGAKGMSPITSTPLDENYGTKHKRQTDYPLRKRNGDHSKNLNSQQKRFCPCMNKDKPLQPSISCDKCGSPYHLECTGLVAVPDNTQTWLCKECRK</sequence>
<proteinExistence type="predicted"/>
<evidence type="ECO:0000256" key="3">
    <source>
        <dbReference type="ARBA" id="ARBA00022833"/>
    </source>
</evidence>
<feature type="compositionally biased region" description="Polar residues" evidence="5">
    <location>
        <begin position="549"/>
        <end position="562"/>
    </location>
</feature>
<dbReference type="Proteomes" id="UP000594262">
    <property type="component" value="Unplaced"/>
</dbReference>
<feature type="compositionally biased region" description="Basic and acidic residues" evidence="5">
    <location>
        <begin position="533"/>
        <end position="546"/>
    </location>
</feature>
<keyword evidence="3" id="KW-0862">Zinc</keyword>
<keyword evidence="2 4" id="KW-0863">Zinc-finger</keyword>
<evidence type="ECO:0000313" key="7">
    <source>
        <dbReference type="EnsemblMetazoa" id="CLYHEMP023033.1"/>
    </source>
</evidence>
<dbReference type="PROSITE" id="PS50016">
    <property type="entry name" value="ZF_PHD_2"/>
    <property type="match status" value="1"/>
</dbReference>
<feature type="domain" description="PHD-type" evidence="6">
    <location>
        <begin position="789"/>
        <end position="838"/>
    </location>
</feature>
<dbReference type="InterPro" id="IPR011011">
    <property type="entry name" value="Znf_FYVE_PHD"/>
</dbReference>
<dbReference type="EnsemblMetazoa" id="CLYHEMT023033.1">
    <property type="protein sequence ID" value="CLYHEMP023033.1"/>
    <property type="gene ID" value="CLYHEMG023033"/>
</dbReference>
<feature type="region of interest" description="Disordered" evidence="5">
    <location>
        <begin position="533"/>
        <end position="566"/>
    </location>
</feature>
<dbReference type="Gene3D" id="3.30.40.10">
    <property type="entry name" value="Zinc/RING finger domain, C3HC4 (zinc finger)"/>
    <property type="match status" value="1"/>
</dbReference>
<keyword evidence="1" id="KW-0479">Metal-binding</keyword>
<dbReference type="GO" id="GO:0008270">
    <property type="term" value="F:zinc ion binding"/>
    <property type="evidence" value="ECO:0007669"/>
    <property type="project" value="UniProtKB-KW"/>
</dbReference>
<evidence type="ECO:0000256" key="2">
    <source>
        <dbReference type="ARBA" id="ARBA00022771"/>
    </source>
</evidence>
<evidence type="ECO:0000256" key="1">
    <source>
        <dbReference type="ARBA" id="ARBA00022723"/>
    </source>
</evidence>
<accession>A0A7M5XHB4</accession>
<evidence type="ECO:0000256" key="4">
    <source>
        <dbReference type="PROSITE-ProRule" id="PRU00146"/>
    </source>
</evidence>
<dbReference type="SUPFAM" id="SSF57903">
    <property type="entry name" value="FYVE/PHD zinc finger"/>
    <property type="match status" value="1"/>
</dbReference>
<dbReference type="InterPro" id="IPR013083">
    <property type="entry name" value="Znf_RING/FYVE/PHD"/>
</dbReference>
<dbReference type="AlphaFoldDB" id="A0A7M5XHB4"/>
<evidence type="ECO:0000313" key="8">
    <source>
        <dbReference type="Proteomes" id="UP000594262"/>
    </source>
</evidence>
<dbReference type="InterPro" id="IPR019787">
    <property type="entry name" value="Znf_PHD-finger"/>
</dbReference>
<name>A0A7M5XHB4_9CNID</name>
<evidence type="ECO:0000259" key="6">
    <source>
        <dbReference type="PROSITE" id="PS50016"/>
    </source>
</evidence>
<keyword evidence="8" id="KW-1185">Reference proteome</keyword>
<reference evidence="7" key="1">
    <citation type="submission" date="2021-01" db="UniProtKB">
        <authorList>
            <consortium name="EnsemblMetazoa"/>
        </authorList>
    </citation>
    <scope>IDENTIFICATION</scope>
</reference>